<sequence>MPSSTGPGSSTDVTVGRPCYRVLVSAEDHWWVAKVDGIVGAAVQAERREELEDELRDALALLLDIDYDAFDVAWVYEGEHAALVTQVGVRPPTSPPGFDRPPGEPATDVDTAQIVSELREDRL</sequence>
<evidence type="ECO:0000313" key="3">
    <source>
        <dbReference type="Proteomes" id="UP001596540"/>
    </source>
</evidence>
<evidence type="ECO:0000256" key="1">
    <source>
        <dbReference type="SAM" id="MobiDB-lite"/>
    </source>
</evidence>
<dbReference type="SUPFAM" id="SSF143100">
    <property type="entry name" value="TTHA1013/TTHA0281-like"/>
    <property type="match status" value="1"/>
</dbReference>
<reference evidence="3" key="1">
    <citation type="journal article" date="2019" name="Int. J. Syst. Evol. Microbiol.">
        <title>The Global Catalogue of Microorganisms (GCM) 10K type strain sequencing project: providing services to taxonomists for standard genome sequencing and annotation.</title>
        <authorList>
            <consortium name="The Broad Institute Genomics Platform"/>
            <consortium name="The Broad Institute Genome Sequencing Center for Infectious Disease"/>
            <person name="Wu L."/>
            <person name="Ma J."/>
        </authorList>
    </citation>
    <scope>NUCLEOTIDE SEQUENCE [LARGE SCALE GENOMIC DNA]</scope>
    <source>
        <strain evidence="3">CGMCC 4.7382</strain>
    </source>
</reference>
<evidence type="ECO:0008006" key="4">
    <source>
        <dbReference type="Google" id="ProtNLM"/>
    </source>
</evidence>
<feature type="region of interest" description="Disordered" evidence="1">
    <location>
        <begin position="89"/>
        <end position="111"/>
    </location>
</feature>
<accession>A0ABW2KI10</accession>
<organism evidence="2 3">
    <name type="scientific">Marinactinospora rubrisoli</name>
    <dbReference type="NCBI Taxonomy" id="2715399"/>
    <lineage>
        <taxon>Bacteria</taxon>
        <taxon>Bacillati</taxon>
        <taxon>Actinomycetota</taxon>
        <taxon>Actinomycetes</taxon>
        <taxon>Streptosporangiales</taxon>
        <taxon>Nocardiopsidaceae</taxon>
        <taxon>Marinactinospora</taxon>
    </lineage>
</organism>
<proteinExistence type="predicted"/>
<dbReference type="EMBL" id="JBHTBH010000006">
    <property type="protein sequence ID" value="MFC7328770.1"/>
    <property type="molecule type" value="Genomic_DNA"/>
</dbReference>
<keyword evidence="3" id="KW-1185">Reference proteome</keyword>
<dbReference type="RefSeq" id="WP_379871431.1">
    <property type="nucleotide sequence ID" value="NZ_JBHTBH010000006.1"/>
</dbReference>
<dbReference type="InterPro" id="IPR035069">
    <property type="entry name" value="TTHA1013/TTHA0281-like"/>
</dbReference>
<gene>
    <name evidence="2" type="ORF">ACFQRF_13550</name>
</gene>
<comment type="caution">
    <text evidence="2">The sequence shown here is derived from an EMBL/GenBank/DDBJ whole genome shotgun (WGS) entry which is preliminary data.</text>
</comment>
<evidence type="ECO:0000313" key="2">
    <source>
        <dbReference type="EMBL" id="MFC7328770.1"/>
    </source>
</evidence>
<name>A0ABW2KI10_9ACTN</name>
<dbReference type="Proteomes" id="UP001596540">
    <property type="component" value="Unassembled WGS sequence"/>
</dbReference>
<protein>
    <recommendedName>
        <fullName evidence="4">DUF1902 domain-containing protein</fullName>
    </recommendedName>
</protein>